<feature type="coiled-coil region" evidence="2">
    <location>
        <begin position="178"/>
        <end position="208"/>
    </location>
</feature>
<dbReference type="GO" id="GO:0000398">
    <property type="term" value="P:mRNA splicing, via spliceosome"/>
    <property type="evidence" value="ECO:0007669"/>
    <property type="project" value="InterPro"/>
</dbReference>
<gene>
    <name evidence="4" type="ORF">DM01DRAFT_1337782</name>
</gene>
<keyword evidence="5" id="KW-1185">Reference proteome</keyword>
<dbReference type="InterPro" id="IPR007590">
    <property type="entry name" value="Saf4/Yju2"/>
</dbReference>
<dbReference type="Pfam" id="PF04502">
    <property type="entry name" value="Saf4_Yju2"/>
    <property type="match status" value="1"/>
</dbReference>
<protein>
    <submittedName>
        <fullName evidence="4">DUF572-domain-containing protein</fullName>
    </submittedName>
</protein>
<organism evidence="4 5">
    <name type="scientific">Hesseltinella vesiculosa</name>
    <dbReference type="NCBI Taxonomy" id="101127"/>
    <lineage>
        <taxon>Eukaryota</taxon>
        <taxon>Fungi</taxon>
        <taxon>Fungi incertae sedis</taxon>
        <taxon>Mucoromycota</taxon>
        <taxon>Mucoromycotina</taxon>
        <taxon>Mucoromycetes</taxon>
        <taxon>Mucorales</taxon>
        <taxon>Cunninghamellaceae</taxon>
        <taxon>Hesseltinella</taxon>
    </lineage>
</organism>
<dbReference type="EMBL" id="MCGT01000024">
    <property type="protein sequence ID" value="ORX50109.1"/>
    <property type="molecule type" value="Genomic_DNA"/>
</dbReference>
<evidence type="ECO:0000256" key="3">
    <source>
        <dbReference type="SAM" id="MobiDB-lite"/>
    </source>
</evidence>
<comment type="similarity">
    <text evidence="1">Belongs to the CWC16 family.</text>
</comment>
<dbReference type="GO" id="GO:0005684">
    <property type="term" value="C:U2-type spliceosomal complex"/>
    <property type="evidence" value="ECO:0007669"/>
    <property type="project" value="TreeGrafter"/>
</dbReference>
<reference evidence="4 5" key="1">
    <citation type="submission" date="2016-07" db="EMBL/GenBank/DDBJ databases">
        <title>Pervasive Adenine N6-methylation of Active Genes in Fungi.</title>
        <authorList>
            <consortium name="DOE Joint Genome Institute"/>
            <person name="Mondo S.J."/>
            <person name="Dannebaum R.O."/>
            <person name="Kuo R.C."/>
            <person name="Labutti K."/>
            <person name="Haridas S."/>
            <person name="Kuo A."/>
            <person name="Salamov A."/>
            <person name="Ahrendt S.R."/>
            <person name="Lipzen A."/>
            <person name="Sullivan W."/>
            <person name="Andreopoulos W.B."/>
            <person name="Clum A."/>
            <person name="Lindquist E."/>
            <person name="Daum C."/>
            <person name="Ramamoorthy G.K."/>
            <person name="Gryganskyi A."/>
            <person name="Culley D."/>
            <person name="Magnuson J.K."/>
            <person name="James T.Y."/>
            <person name="O'Malley M.A."/>
            <person name="Stajich J.E."/>
            <person name="Spatafora J.W."/>
            <person name="Visel A."/>
            <person name="Grigoriev I.V."/>
        </authorList>
    </citation>
    <scope>NUCLEOTIDE SEQUENCE [LARGE SCALE GENOMIC DNA]</scope>
    <source>
        <strain evidence="4 5">NRRL 3301</strain>
    </source>
</reference>
<dbReference type="PANTHER" id="PTHR12111">
    <property type="entry name" value="SPLICING FACTOR YJU2"/>
    <property type="match status" value="1"/>
</dbReference>
<evidence type="ECO:0000313" key="4">
    <source>
        <dbReference type="EMBL" id="ORX50109.1"/>
    </source>
</evidence>
<dbReference type="STRING" id="101127.A0A1X2GBT1"/>
<dbReference type="AlphaFoldDB" id="A0A1X2GBT1"/>
<name>A0A1X2GBT1_9FUNG</name>
<comment type="caution">
    <text evidence="4">The sequence shown here is derived from an EMBL/GenBank/DDBJ whole genome shotgun (WGS) entry which is preliminary data.</text>
</comment>
<proteinExistence type="inferred from homology"/>
<evidence type="ECO:0000256" key="2">
    <source>
        <dbReference type="SAM" id="Coils"/>
    </source>
</evidence>
<dbReference type="Proteomes" id="UP000242146">
    <property type="component" value="Unassembled WGS sequence"/>
</dbReference>
<feature type="region of interest" description="Disordered" evidence="3">
    <location>
        <begin position="290"/>
        <end position="335"/>
    </location>
</feature>
<keyword evidence="2" id="KW-0175">Coiled coil</keyword>
<evidence type="ECO:0000256" key="1">
    <source>
        <dbReference type="ARBA" id="ARBA00005595"/>
    </source>
</evidence>
<sequence>MQPFNKYYPPDWTPEKGSVNKFVGKHPLGDRARKLDQGILIVRFEMPFNIWCEGCDKHIGRGVRYNAEKKQIGKYYSTAIYQFRMKCHLCNQWIEIHTDPKNTEYVVVSGAKRKVEHWTPDKDDGLVQFTDESVKEKMAEDPFFRLEYGIMDQAAGKSHLPVLTQLQQLNESQWSDPYTQSQRLRRKFRDEKKQLQQAQNDTNKLKDKHSLQIDLVPASEQDSQVAEAIDFSGEQHSKLDDRKRQVATATLFTPLPSHQAAMSLQERALLNTRLKTDPFLQRSSIDSKKRCLDQQASPALVVSKKPKTLSTSQSDTQAKDTKALLVNYSDSDDSE</sequence>
<dbReference type="GO" id="GO:0071014">
    <property type="term" value="C:post-mRNA release spliceosomal complex"/>
    <property type="evidence" value="ECO:0007669"/>
    <property type="project" value="TreeGrafter"/>
</dbReference>
<evidence type="ECO:0000313" key="5">
    <source>
        <dbReference type="Proteomes" id="UP000242146"/>
    </source>
</evidence>
<dbReference type="OrthoDB" id="360327at2759"/>
<dbReference type="PANTHER" id="PTHR12111:SF2">
    <property type="entry name" value="SPLICING FACTOR YJU2B-RELATED"/>
    <property type="match status" value="1"/>
</dbReference>
<accession>A0A1X2GBT1</accession>